<protein>
    <submittedName>
        <fullName evidence="1">Uncharacterized protein</fullName>
    </submittedName>
</protein>
<dbReference type="Proteomes" id="UP001196413">
    <property type="component" value="Unassembled WGS sequence"/>
</dbReference>
<dbReference type="AlphaFoldDB" id="A0AAD5M9N0"/>
<accession>A0AAD5M9N0</accession>
<dbReference type="EMBL" id="JAHQIW010002124">
    <property type="protein sequence ID" value="KAJ1354587.1"/>
    <property type="molecule type" value="Genomic_DNA"/>
</dbReference>
<reference evidence="1" key="1">
    <citation type="submission" date="2021-06" db="EMBL/GenBank/DDBJ databases">
        <title>Parelaphostrongylus tenuis whole genome reference sequence.</title>
        <authorList>
            <person name="Garwood T.J."/>
            <person name="Larsen P.A."/>
            <person name="Fountain-Jones N.M."/>
            <person name="Garbe J.R."/>
            <person name="Macchietto M.G."/>
            <person name="Kania S.A."/>
            <person name="Gerhold R.W."/>
            <person name="Richards J.E."/>
            <person name="Wolf T.M."/>
        </authorList>
    </citation>
    <scope>NUCLEOTIDE SEQUENCE</scope>
    <source>
        <strain evidence="1">MNPRO001-30</strain>
        <tissue evidence="1">Meninges</tissue>
    </source>
</reference>
<evidence type="ECO:0000313" key="2">
    <source>
        <dbReference type="Proteomes" id="UP001196413"/>
    </source>
</evidence>
<organism evidence="1 2">
    <name type="scientific">Parelaphostrongylus tenuis</name>
    <name type="common">Meningeal worm</name>
    <dbReference type="NCBI Taxonomy" id="148309"/>
    <lineage>
        <taxon>Eukaryota</taxon>
        <taxon>Metazoa</taxon>
        <taxon>Ecdysozoa</taxon>
        <taxon>Nematoda</taxon>
        <taxon>Chromadorea</taxon>
        <taxon>Rhabditida</taxon>
        <taxon>Rhabditina</taxon>
        <taxon>Rhabditomorpha</taxon>
        <taxon>Strongyloidea</taxon>
        <taxon>Metastrongylidae</taxon>
        <taxon>Parelaphostrongylus</taxon>
    </lineage>
</organism>
<sequence length="61" mass="6687">MELGLLFPPLAKLAVPSGCEATDKEAKETKDATTTSFITAEHEFCIEGRERDENTCLSKVL</sequence>
<evidence type="ECO:0000313" key="1">
    <source>
        <dbReference type="EMBL" id="KAJ1354587.1"/>
    </source>
</evidence>
<keyword evidence="2" id="KW-1185">Reference proteome</keyword>
<comment type="caution">
    <text evidence="1">The sequence shown here is derived from an EMBL/GenBank/DDBJ whole genome shotgun (WGS) entry which is preliminary data.</text>
</comment>
<name>A0AAD5M9N0_PARTN</name>
<proteinExistence type="predicted"/>
<gene>
    <name evidence="1" type="ORF">KIN20_011574</name>
</gene>